<accession>B7QIL8</accession>
<feature type="transmembrane region" description="Helical" evidence="1">
    <location>
        <begin position="115"/>
        <end position="137"/>
    </location>
</feature>
<protein>
    <submittedName>
        <fullName evidence="2 3">Uncharacterized protein</fullName>
    </submittedName>
</protein>
<evidence type="ECO:0000256" key="1">
    <source>
        <dbReference type="SAM" id="Phobius"/>
    </source>
</evidence>
<dbReference type="EMBL" id="DS946894">
    <property type="protein sequence ID" value="EEC18690.1"/>
    <property type="molecule type" value="Genomic_DNA"/>
</dbReference>
<keyword evidence="1" id="KW-0472">Membrane</keyword>
<evidence type="ECO:0000313" key="3">
    <source>
        <dbReference type="EnsemblMetazoa" id="ISCW014637-PA"/>
    </source>
</evidence>
<organism>
    <name type="scientific">Ixodes scapularis</name>
    <name type="common">Black-legged tick</name>
    <name type="synonym">Deer tick</name>
    <dbReference type="NCBI Taxonomy" id="6945"/>
    <lineage>
        <taxon>Eukaryota</taxon>
        <taxon>Metazoa</taxon>
        <taxon>Ecdysozoa</taxon>
        <taxon>Arthropoda</taxon>
        <taxon>Chelicerata</taxon>
        <taxon>Arachnida</taxon>
        <taxon>Acari</taxon>
        <taxon>Parasitiformes</taxon>
        <taxon>Ixodida</taxon>
        <taxon>Ixodoidea</taxon>
        <taxon>Ixodidae</taxon>
        <taxon>Ixodinae</taxon>
        <taxon>Ixodes</taxon>
    </lineage>
</organism>
<proteinExistence type="predicted"/>
<keyword evidence="1" id="KW-0812">Transmembrane</keyword>
<sequence>MLFCSMVHSFFYTGEIKKCLVTFRLPLLTAISKRAIVLSILLESCFANLFEDNCFNGCVHRECHNSTDMNCYDCLRSCHRQTAFKCAGCFAYGGNIEYFLSVPTRKEDASTNSKFILVWILFTFLHTTYRMSFQLLFLSVG</sequence>
<dbReference type="AlphaFoldDB" id="B7QIL8"/>
<dbReference type="InParanoid" id="B7QIL8"/>
<dbReference type="VEuPathDB" id="VectorBase:ISCI014637"/>
<dbReference type="PaxDb" id="6945-B7QIL8"/>
<dbReference type="EMBL" id="ABJB010251568">
    <property type="status" value="NOT_ANNOTATED_CDS"/>
    <property type="molecule type" value="Genomic_DNA"/>
</dbReference>
<keyword evidence="4" id="KW-1185">Reference proteome</keyword>
<dbReference type="VEuPathDB" id="VectorBase:ISCW014637"/>
<dbReference type="HOGENOM" id="CLU_1827452_0_0_1"/>
<keyword evidence="1" id="KW-1133">Transmembrane helix</keyword>
<dbReference type="Proteomes" id="UP000001555">
    <property type="component" value="Unassembled WGS sequence"/>
</dbReference>
<evidence type="ECO:0000313" key="2">
    <source>
        <dbReference type="EMBL" id="EEC18690.1"/>
    </source>
</evidence>
<evidence type="ECO:0000313" key="4">
    <source>
        <dbReference type="Proteomes" id="UP000001555"/>
    </source>
</evidence>
<dbReference type="EnsemblMetazoa" id="ISCW014637-RA">
    <property type="protein sequence ID" value="ISCW014637-PA"/>
    <property type="gene ID" value="ISCW014637"/>
</dbReference>
<gene>
    <name evidence="2" type="ORF">IscW_ISCW014637</name>
</gene>
<name>B7QIL8_IXOSC</name>
<reference evidence="3" key="2">
    <citation type="submission" date="2020-05" db="UniProtKB">
        <authorList>
            <consortium name="EnsemblMetazoa"/>
        </authorList>
    </citation>
    <scope>IDENTIFICATION</scope>
    <source>
        <strain evidence="3">wikel</strain>
    </source>
</reference>
<reference evidence="2 4" key="1">
    <citation type="submission" date="2008-03" db="EMBL/GenBank/DDBJ databases">
        <title>Annotation of Ixodes scapularis.</title>
        <authorList>
            <consortium name="Ixodes scapularis Genome Project Consortium"/>
            <person name="Caler E."/>
            <person name="Hannick L.I."/>
            <person name="Bidwell S."/>
            <person name="Joardar V."/>
            <person name="Thiagarajan M."/>
            <person name="Amedeo P."/>
            <person name="Galinsky K.J."/>
            <person name="Schobel S."/>
            <person name="Inman J."/>
            <person name="Hostetler J."/>
            <person name="Miller J."/>
            <person name="Hammond M."/>
            <person name="Megy K."/>
            <person name="Lawson D."/>
            <person name="Kodira C."/>
            <person name="Sutton G."/>
            <person name="Meyer J."/>
            <person name="Hill C.A."/>
            <person name="Birren B."/>
            <person name="Nene V."/>
            <person name="Collins F."/>
            <person name="Alarcon-Chaidez F."/>
            <person name="Wikel S."/>
            <person name="Strausberg R."/>
        </authorList>
    </citation>
    <scope>NUCLEOTIDE SEQUENCE [LARGE SCALE GENOMIC DNA]</scope>
    <source>
        <strain evidence="4">Wikel</strain>
        <strain evidence="2">Wikel colony</strain>
    </source>
</reference>